<evidence type="ECO:0000256" key="5">
    <source>
        <dbReference type="ARBA" id="ARBA00038167"/>
    </source>
</evidence>
<dbReference type="SMART" id="SM01399">
    <property type="entry name" value="Sybindin"/>
    <property type="match status" value="1"/>
</dbReference>
<keyword evidence="1 6" id="KW-0813">Transport</keyword>
<keyword evidence="2 6" id="KW-0256">Endoplasmic reticulum</keyword>
<evidence type="ECO:0000313" key="8">
    <source>
        <dbReference type="Proteomes" id="UP000728185"/>
    </source>
</evidence>
<name>A0A8E0S822_9TREM</name>
<comment type="caution">
    <text evidence="7">The sequence shown here is derived from an EMBL/GenBank/DDBJ whole genome shotgun (WGS) entry which is preliminary data.</text>
</comment>
<comment type="subcellular location">
    <subcellularLocation>
        <location evidence="6">Endoplasmic reticulum</location>
    </subcellularLocation>
    <subcellularLocation>
        <location evidence="6">Golgi apparatus</location>
        <location evidence="6">cis-Golgi network</location>
    </subcellularLocation>
</comment>
<dbReference type="GO" id="GO:0005794">
    <property type="term" value="C:Golgi apparatus"/>
    <property type="evidence" value="ECO:0007669"/>
    <property type="project" value="UniProtKB-SubCell"/>
</dbReference>
<dbReference type="GO" id="GO:0005783">
    <property type="term" value="C:endoplasmic reticulum"/>
    <property type="evidence" value="ECO:0007669"/>
    <property type="project" value="UniProtKB-SubCell"/>
</dbReference>
<dbReference type="GO" id="GO:0006888">
    <property type="term" value="P:endoplasmic reticulum to Golgi vesicle-mediated transport"/>
    <property type="evidence" value="ECO:0007669"/>
    <property type="project" value="UniProtKB-UniRule"/>
</dbReference>
<keyword evidence="4 6" id="KW-0333">Golgi apparatus</keyword>
<dbReference type="GO" id="GO:0030008">
    <property type="term" value="C:TRAPP complex"/>
    <property type="evidence" value="ECO:0007669"/>
    <property type="project" value="UniProtKB-UniRule"/>
</dbReference>
<evidence type="ECO:0000256" key="1">
    <source>
        <dbReference type="ARBA" id="ARBA00022448"/>
    </source>
</evidence>
<sequence>MTVYNLYIFDKNGNCTYYREWTKTAQGEVPAKNQLKLLHGMLVVLKTFCSKLSPTESDVTRFSYVTNNYRLHFYEAPTMLKIVLNTDNNCAPVQEELETVYRIYTEFVSQNPLCSCEEPVTSQLFIDTLDAYIRSLQIFKK</sequence>
<dbReference type="CDD" id="cd14855">
    <property type="entry name" value="TRAPPC1_MUM2"/>
    <property type="match status" value="1"/>
</dbReference>
<dbReference type="PANTHER" id="PTHR23249:SF16">
    <property type="entry name" value="TRAFFICKING PROTEIN PARTICLE COMPLEX SUBUNIT 1"/>
    <property type="match status" value="1"/>
</dbReference>
<dbReference type="OrthoDB" id="246406at2759"/>
<dbReference type="Pfam" id="PF04099">
    <property type="entry name" value="Sybindin"/>
    <property type="match status" value="1"/>
</dbReference>
<evidence type="ECO:0000256" key="6">
    <source>
        <dbReference type="RuleBase" id="RU366065"/>
    </source>
</evidence>
<dbReference type="Proteomes" id="UP000728185">
    <property type="component" value="Unassembled WGS sequence"/>
</dbReference>
<comment type="subunit">
    <text evidence="6">Part of the multisubunit transport protein particle (TRAPP) complex.</text>
</comment>
<dbReference type="Gene3D" id="3.30.450.70">
    <property type="match status" value="1"/>
</dbReference>
<dbReference type="InterPro" id="IPR007233">
    <property type="entry name" value="TRAPPC"/>
</dbReference>
<accession>A0A8E0S822</accession>
<evidence type="ECO:0000256" key="2">
    <source>
        <dbReference type="ARBA" id="ARBA00022824"/>
    </source>
</evidence>
<keyword evidence="3 6" id="KW-0931">ER-Golgi transport</keyword>
<evidence type="ECO:0000313" key="7">
    <source>
        <dbReference type="EMBL" id="KAA0200594.1"/>
    </source>
</evidence>
<gene>
    <name evidence="7" type="ORF">FBUS_10291</name>
</gene>
<dbReference type="AlphaFoldDB" id="A0A8E0S822"/>
<protein>
    <recommendedName>
        <fullName evidence="6">Trafficking protein particle complex subunit</fullName>
    </recommendedName>
</protein>
<comment type="similarity">
    <text evidence="5">Belongs to the TRAPP small subunits family. BET5 subfamily.</text>
</comment>
<dbReference type="InterPro" id="IPR011012">
    <property type="entry name" value="Longin-like_dom_sf"/>
</dbReference>
<reference evidence="7" key="1">
    <citation type="submission" date="2019-05" db="EMBL/GenBank/DDBJ databases">
        <title>Annotation for the trematode Fasciolopsis buski.</title>
        <authorList>
            <person name="Choi Y.-J."/>
        </authorList>
    </citation>
    <scope>NUCLEOTIDE SEQUENCE</scope>
    <source>
        <strain evidence="7">HT</strain>
        <tissue evidence="7">Whole worm</tissue>
    </source>
</reference>
<keyword evidence="8" id="KW-1185">Reference proteome</keyword>
<evidence type="ECO:0000256" key="3">
    <source>
        <dbReference type="ARBA" id="ARBA00022892"/>
    </source>
</evidence>
<dbReference type="SUPFAM" id="SSF64356">
    <property type="entry name" value="SNARE-like"/>
    <property type="match status" value="1"/>
</dbReference>
<proteinExistence type="inferred from homology"/>
<organism evidence="7 8">
    <name type="scientific">Fasciolopsis buskii</name>
    <dbReference type="NCBI Taxonomy" id="27845"/>
    <lineage>
        <taxon>Eukaryota</taxon>
        <taxon>Metazoa</taxon>
        <taxon>Spiralia</taxon>
        <taxon>Lophotrochozoa</taxon>
        <taxon>Platyhelminthes</taxon>
        <taxon>Trematoda</taxon>
        <taxon>Digenea</taxon>
        <taxon>Plagiorchiida</taxon>
        <taxon>Echinostomata</taxon>
        <taxon>Echinostomatoidea</taxon>
        <taxon>Fasciolidae</taxon>
        <taxon>Fasciolopsis</taxon>
    </lineage>
</organism>
<dbReference type="PANTHER" id="PTHR23249">
    <property type="entry name" value="TRAFFICKING PROTEIN PARTICLE COMPLEX SUBUNIT"/>
    <property type="match status" value="1"/>
</dbReference>
<evidence type="ECO:0000256" key="4">
    <source>
        <dbReference type="ARBA" id="ARBA00023034"/>
    </source>
</evidence>
<dbReference type="EMBL" id="LUCM01000399">
    <property type="protein sequence ID" value="KAA0200594.1"/>
    <property type="molecule type" value="Genomic_DNA"/>
</dbReference>